<dbReference type="EMBL" id="JAUSRR010000007">
    <property type="protein sequence ID" value="MDP9925418.1"/>
    <property type="molecule type" value="Genomic_DNA"/>
</dbReference>
<organism evidence="1 2">
    <name type="scientific">Variovorax boronicumulans</name>
    <dbReference type="NCBI Taxonomy" id="436515"/>
    <lineage>
        <taxon>Bacteria</taxon>
        <taxon>Pseudomonadati</taxon>
        <taxon>Pseudomonadota</taxon>
        <taxon>Betaproteobacteria</taxon>
        <taxon>Burkholderiales</taxon>
        <taxon>Comamonadaceae</taxon>
        <taxon>Variovorax</taxon>
    </lineage>
</organism>
<proteinExistence type="predicted"/>
<protein>
    <submittedName>
        <fullName evidence="1">Type IV pilus assembly protein PilE</fullName>
    </submittedName>
</protein>
<sequence>MIEVMIVVAIVAILAAVAMPSYQEHVRRSKRAEAQGILMEAAQFMQRYYSANDRYTASTGGSSTAEVEQKNGNVSMLPEHLRNSPKTGTANYTIAVFAPDTTHSYTLKATRTGSMSADKCGTLTLNSQGVKGVVNAATGLDVADCWK</sequence>
<dbReference type="AlphaFoldDB" id="A0AAW8E0S7"/>
<dbReference type="RefSeq" id="WP_307637712.1">
    <property type="nucleotide sequence ID" value="NZ_JAUSRR010000007.1"/>
</dbReference>
<accession>A0AAW8E0S7</accession>
<reference evidence="1" key="1">
    <citation type="submission" date="2023-07" db="EMBL/GenBank/DDBJ databases">
        <title>Sorghum-associated microbial communities from plants grown in Nebraska, USA.</title>
        <authorList>
            <person name="Schachtman D."/>
        </authorList>
    </citation>
    <scope>NUCLEOTIDE SEQUENCE</scope>
    <source>
        <strain evidence="1">DS2795</strain>
    </source>
</reference>
<name>A0AAW8E0S7_9BURK</name>
<comment type="caution">
    <text evidence="1">The sequence shown here is derived from an EMBL/GenBank/DDBJ whole genome shotgun (WGS) entry which is preliminary data.</text>
</comment>
<dbReference type="InterPro" id="IPR031982">
    <property type="entry name" value="PilE-like"/>
</dbReference>
<dbReference type="SUPFAM" id="SSF54523">
    <property type="entry name" value="Pili subunits"/>
    <property type="match status" value="1"/>
</dbReference>
<gene>
    <name evidence="1" type="ORF">J2W25_004461</name>
</gene>
<dbReference type="Gene3D" id="3.30.700.10">
    <property type="entry name" value="Glycoprotein, Type 4 Pilin"/>
    <property type="match status" value="1"/>
</dbReference>
<evidence type="ECO:0000313" key="2">
    <source>
        <dbReference type="Proteomes" id="UP001244295"/>
    </source>
</evidence>
<evidence type="ECO:0000313" key="1">
    <source>
        <dbReference type="EMBL" id="MDP9925418.1"/>
    </source>
</evidence>
<dbReference type="Pfam" id="PF16732">
    <property type="entry name" value="ComP_DUS"/>
    <property type="match status" value="1"/>
</dbReference>
<dbReference type="Proteomes" id="UP001244295">
    <property type="component" value="Unassembled WGS sequence"/>
</dbReference>
<dbReference type="GO" id="GO:0043683">
    <property type="term" value="P:type IV pilus assembly"/>
    <property type="evidence" value="ECO:0007669"/>
    <property type="project" value="InterPro"/>
</dbReference>
<dbReference type="InterPro" id="IPR045584">
    <property type="entry name" value="Pilin-like"/>
</dbReference>